<comment type="subcellular location">
    <subcellularLocation>
        <location evidence="1">Secreted</location>
    </subcellularLocation>
</comment>
<keyword evidence="4 6" id="KW-0732">Signal</keyword>
<evidence type="ECO:0000256" key="3">
    <source>
        <dbReference type="ARBA" id="ARBA00022525"/>
    </source>
</evidence>
<dbReference type="InterPro" id="IPR055343">
    <property type="entry name" value="CREG_beta-barrel"/>
</dbReference>
<organism evidence="8 9">
    <name type="scientific">Pagothenia borchgrevinki</name>
    <name type="common">Bald rockcod</name>
    <name type="synonym">Trematomus borchgrevinki</name>
    <dbReference type="NCBI Taxonomy" id="8213"/>
    <lineage>
        <taxon>Eukaryota</taxon>
        <taxon>Metazoa</taxon>
        <taxon>Chordata</taxon>
        <taxon>Craniata</taxon>
        <taxon>Vertebrata</taxon>
        <taxon>Euteleostomi</taxon>
        <taxon>Actinopterygii</taxon>
        <taxon>Neopterygii</taxon>
        <taxon>Teleostei</taxon>
        <taxon>Neoteleostei</taxon>
        <taxon>Acanthomorphata</taxon>
        <taxon>Eupercaria</taxon>
        <taxon>Perciformes</taxon>
        <taxon>Notothenioidei</taxon>
        <taxon>Nototheniidae</taxon>
        <taxon>Pagothenia</taxon>
    </lineage>
</organism>
<dbReference type="PANTHER" id="PTHR13343">
    <property type="entry name" value="CREG1 PROTEIN"/>
    <property type="match status" value="1"/>
</dbReference>
<evidence type="ECO:0000259" key="7">
    <source>
        <dbReference type="Pfam" id="PF13883"/>
    </source>
</evidence>
<dbReference type="SUPFAM" id="SSF50475">
    <property type="entry name" value="FMN-binding split barrel"/>
    <property type="match status" value="1"/>
</dbReference>
<dbReference type="InterPro" id="IPR012349">
    <property type="entry name" value="Split_barrel_FMN-bd"/>
</dbReference>
<evidence type="ECO:0000256" key="6">
    <source>
        <dbReference type="PIRNR" id="PIRNR036911"/>
    </source>
</evidence>
<dbReference type="EMBL" id="JBIYXZ010002086">
    <property type="protein sequence ID" value="KAL3045434.1"/>
    <property type="molecule type" value="Genomic_DNA"/>
</dbReference>
<dbReference type="GO" id="GO:0005615">
    <property type="term" value="C:extracellular space"/>
    <property type="evidence" value="ECO:0007669"/>
    <property type="project" value="UniProtKB-UniRule"/>
</dbReference>
<evidence type="ECO:0000313" key="8">
    <source>
        <dbReference type="EMBL" id="KAL3045434.1"/>
    </source>
</evidence>
<reference evidence="8 9" key="2">
    <citation type="journal article" date="2024" name="G3 (Bethesda)">
        <title>The genome of the cryopelagic Antarctic bald notothen, Trematomus borchgrevinki.</title>
        <authorList>
            <person name="Rayamajhi N."/>
            <person name="Rivera-Colon A.G."/>
            <person name="Minhas B.F."/>
            <person name="Cheng C.C."/>
            <person name="Catchen J.M."/>
        </authorList>
    </citation>
    <scope>NUCLEOTIDE SEQUENCE [LARGE SCALE GENOMIC DNA]</scope>
    <source>
        <strain evidence="8">AGRC-2024</strain>
    </source>
</reference>
<accession>A0ABD2FUI3</accession>
<keyword evidence="9" id="KW-1185">Reference proteome</keyword>
<comment type="similarity">
    <text evidence="2 6">Belongs to the CREG family.</text>
</comment>
<feature type="domain" description="CREG-like beta-barrel" evidence="7">
    <location>
        <begin position="36"/>
        <end position="202"/>
    </location>
</feature>
<feature type="signal peptide" evidence="6">
    <location>
        <begin position="1"/>
        <end position="32"/>
    </location>
</feature>
<dbReference type="Gene3D" id="2.30.110.10">
    <property type="entry name" value="Electron Transport, Fmn-binding Protein, Chain A"/>
    <property type="match status" value="1"/>
</dbReference>
<proteinExistence type="inferred from homology"/>
<sequence>MSAVSWPACSRFSRFSLLPLLSLLSVLSPASSLRIPPHDEVAQVARFVAHQCDWASMATVSSHSPLIGRPFSNTFSVSDGPRGSGTGTPYMYLTRMEVSVQDLQVNPASSLSMSLAQTDYCRLQGFDPQSPLCAHIILSGDTVEVEGLEAEFAQKALFSRHPEMIDWPSDHSWFFAKLNITQVWVLDYFGGVKKVTPEEYYNASLHRKHH</sequence>
<dbReference type="GO" id="GO:0012505">
    <property type="term" value="C:endomembrane system"/>
    <property type="evidence" value="ECO:0007669"/>
    <property type="project" value="UniProtKB-ARBA"/>
</dbReference>
<dbReference type="Pfam" id="PF13883">
    <property type="entry name" value="CREG_beta-barrel"/>
    <property type="match status" value="1"/>
</dbReference>
<reference evidence="8 9" key="1">
    <citation type="journal article" date="2022" name="G3 (Bethesda)">
        <title>Evaluating Illumina-, Nanopore-, and PacBio-based genome assembly strategies with the bald notothen, Trematomus borchgrevinki.</title>
        <authorList>
            <person name="Rayamajhi N."/>
            <person name="Cheng C.C."/>
            <person name="Catchen J.M."/>
        </authorList>
    </citation>
    <scope>NUCLEOTIDE SEQUENCE [LARGE SCALE GENOMIC DNA]</scope>
    <source>
        <strain evidence="8">AGRC-2024</strain>
    </source>
</reference>
<gene>
    <name evidence="8" type="ORF">OYC64_013660</name>
</gene>
<dbReference type="InterPro" id="IPR014631">
    <property type="entry name" value="CREG"/>
</dbReference>
<evidence type="ECO:0000313" key="9">
    <source>
        <dbReference type="Proteomes" id="UP001619887"/>
    </source>
</evidence>
<evidence type="ECO:0000256" key="1">
    <source>
        <dbReference type="ARBA" id="ARBA00004613"/>
    </source>
</evidence>
<evidence type="ECO:0000256" key="5">
    <source>
        <dbReference type="ARBA" id="ARBA00023180"/>
    </source>
</evidence>
<name>A0ABD2FUI3_PAGBO</name>
<dbReference type="PIRSF" id="PIRSF036911">
    <property type="entry name" value="CREG"/>
    <property type="match status" value="1"/>
</dbReference>
<comment type="caution">
    <text evidence="8">The sequence shown here is derived from an EMBL/GenBank/DDBJ whole genome shotgun (WGS) entry which is preliminary data.</text>
</comment>
<dbReference type="AlphaFoldDB" id="A0ABD2FUI3"/>
<keyword evidence="5" id="KW-0325">Glycoprotein</keyword>
<feature type="chain" id="PRO_5044536970" description="CREG-like beta-barrel domain-containing protein" evidence="6">
    <location>
        <begin position="33"/>
        <end position="210"/>
    </location>
</feature>
<dbReference type="PANTHER" id="PTHR13343:SF21">
    <property type="entry name" value="PROTEIN CREG1"/>
    <property type="match status" value="1"/>
</dbReference>
<keyword evidence="3 6" id="KW-0964">Secreted</keyword>
<evidence type="ECO:0000256" key="2">
    <source>
        <dbReference type="ARBA" id="ARBA00009230"/>
    </source>
</evidence>
<dbReference type="FunFam" id="2.30.110.10:FF:000004">
    <property type="entry name" value="Cellular repressor of E1A-stimulated genes 1"/>
    <property type="match status" value="1"/>
</dbReference>
<evidence type="ECO:0000256" key="4">
    <source>
        <dbReference type="ARBA" id="ARBA00022729"/>
    </source>
</evidence>
<dbReference type="Proteomes" id="UP001619887">
    <property type="component" value="Unassembled WGS sequence"/>
</dbReference>
<dbReference type="GO" id="GO:0005737">
    <property type="term" value="C:cytoplasm"/>
    <property type="evidence" value="ECO:0007669"/>
    <property type="project" value="UniProtKB-ARBA"/>
</dbReference>
<protein>
    <recommendedName>
        <fullName evidence="7">CREG-like beta-barrel domain-containing protein</fullName>
    </recommendedName>
</protein>